<organism evidence="7 8">
    <name type="scientific">Colletotrichum liriopes</name>
    <dbReference type="NCBI Taxonomy" id="708192"/>
    <lineage>
        <taxon>Eukaryota</taxon>
        <taxon>Fungi</taxon>
        <taxon>Dikarya</taxon>
        <taxon>Ascomycota</taxon>
        <taxon>Pezizomycotina</taxon>
        <taxon>Sordariomycetes</taxon>
        <taxon>Hypocreomycetidae</taxon>
        <taxon>Glomerellales</taxon>
        <taxon>Glomerellaceae</taxon>
        <taxon>Colletotrichum</taxon>
        <taxon>Colletotrichum spaethianum species complex</taxon>
    </lineage>
</organism>
<dbReference type="Gene3D" id="1.10.630.10">
    <property type="entry name" value="Cytochrome P450"/>
    <property type="match status" value="1"/>
</dbReference>
<dbReference type="SUPFAM" id="SSF48264">
    <property type="entry name" value="Cytochrome P450"/>
    <property type="match status" value="1"/>
</dbReference>
<dbReference type="PANTHER" id="PTHR24305:SF190">
    <property type="entry name" value="P450, PUTATIVE (EUROFUNG)-RELATED"/>
    <property type="match status" value="1"/>
</dbReference>
<evidence type="ECO:0000256" key="1">
    <source>
        <dbReference type="ARBA" id="ARBA00001971"/>
    </source>
</evidence>
<sequence length="505" mass="56624">MIYTSVPFDLSLSFKLFAVAASLVLLRYLSLAAYHVYISPLKSVPGPPAARFTRLWEMWALSQGDFHKTVVKLHEKYGPIVRLAPNRFSINTYADMKKIYKVTNACPKSDYYKLFGLPGVYNLLNIIDEKFHSKRKRSVAGLYSVSNLVHYESAVDTTNVILRNKMLQLMEGGGAVNIPKLCQYYAFDVIGQITWNDDFNMIVQQRDPTGAIANIETFLKGAAYMGLISNITFPVLNFISKIFTTNAGVLEVIVGMQIQDAAATLKKQEKVPDTSNTPYEPFLYKLLKIEATGQVDHASVRDAVGSNIVAGSDTTGITLSAMLWYIYQNKNVLVALRKEIDDLAARGLVSNPVTWKESQEMPYLQAVVMETLRMHPAVSVPLPRVVPKGGVELSGVFFPENTVVGCSAWALHYNPRITAAPEVFRPERWLDGSVRDLSQKPSESFSFGGGSRVCIGKNISMLEIFKVIPQIVREFDLHFDSNDWKLDSAWFVYPRYTGRISLRKN</sequence>
<accession>A0AA37GWU2</accession>
<dbReference type="InterPro" id="IPR036396">
    <property type="entry name" value="Cyt_P450_sf"/>
</dbReference>
<keyword evidence="8" id="KW-1185">Reference proteome</keyword>
<dbReference type="InterPro" id="IPR017972">
    <property type="entry name" value="Cyt_P450_CS"/>
</dbReference>
<dbReference type="CDD" id="cd11060">
    <property type="entry name" value="CYP57A1-like"/>
    <property type="match status" value="1"/>
</dbReference>
<dbReference type="PRINTS" id="PR00463">
    <property type="entry name" value="EP450I"/>
</dbReference>
<evidence type="ECO:0000256" key="2">
    <source>
        <dbReference type="ARBA" id="ARBA00022617"/>
    </source>
</evidence>
<dbReference type="InterPro" id="IPR001128">
    <property type="entry name" value="Cyt_P450"/>
</dbReference>
<proteinExistence type="inferred from homology"/>
<dbReference type="InterPro" id="IPR050121">
    <property type="entry name" value="Cytochrome_P450_monoxygenase"/>
</dbReference>
<feature type="binding site" description="axial binding residue" evidence="5">
    <location>
        <position position="454"/>
    </location>
    <ligand>
        <name>heme</name>
        <dbReference type="ChEBI" id="CHEBI:30413"/>
    </ligand>
    <ligandPart>
        <name>Fe</name>
        <dbReference type="ChEBI" id="CHEBI:18248"/>
    </ligandPart>
</feature>
<evidence type="ECO:0000313" key="8">
    <source>
        <dbReference type="Proteomes" id="UP001055172"/>
    </source>
</evidence>
<evidence type="ECO:0000256" key="5">
    <source>
        <dbReference type="PIRSR" id="PIRSR602401-1"/>
    </source>
</evidence>
<protein>
    <submittedName>
        <fullName evidence="7">Pisatin demethylase</fullName>
    </submittedName>
</protein>
<comment type="similarity">
    <text evidence="6">Belongs to the cytochrome P450 family.</text>
</comment>
<keyword evidence="4 5" id="KW-0408">Iron</keyword>
<dbReference type="AlphaFoldDB" id="A0AA37GWU2"/>
<keyword evidence="6" id="KW-0560">Oxidoreductase</keyword>
<keyword evidence="2 5" id="KW-0349">Heme</keyword>
<dbReference type="GO" id="GO:0005506">
    <property type="term" value="F:iron ion binding"/>
    <property type="evidence" value="ECO:0007669"/>
    <property type="project" value="InterPro"/>
</dbReference>
<dbReference type="PRINTS" id="PR00385">
    <property type="entry name" value="P450"/>
</dbReference>
<name>A0AA37GWU2_9PEZI</name>
<evidence type="ECO:0000256" key="6">
    <source>
        <dbReference type="RuleBase" id="RU000461"/>
    </source>
</evidence>
<keyword evidence="6" id="KW-0503">Monooxygenase</keyword>
<dbReference type="InterPro" id="IPR002401">
    <property type="entry name" value="Cyt_P450_E_grp-I"/>
</dbReference>
<evidence type="ECO:0000256" key="3">
    <source>
        <dbReference type="ARBA" id="ARBA00022723"/>
    </source>
</evidence>
<dbReference type="PANTHER" id="PTHR24305">
    <property type="entry name" value="CYTOCHROME P450"/>
    <property type="match status" value="1"/>
</dbReference>
<dbReference type="GO" id="GO:0020037">
    <property type="term" value="F:heme binding"/>
    <property type="evidence" value="ECO:0007669"/>
    <property type="project" value="InterPro"/>
</dbReference>
<dbReference type="EMBL" id="BPPX01000028">
    <property type="protein sequence ID" value="GJC87846.1"/>
    <property type="molecule type" value="Genomic_DNA"/>
</dbReference>
<dbReference type="Proteomes" id="UP001055172">
    <property type="component" value="Unassembled WGS sequence"/>
</dbReference>
<gene>
    <name evidence="7" type="ORF">ColLi_10684</name>
</gene>
<evidence type="ECO:0000313" key="7">
    <source>
        <dbReference type="EMBL" id="GJC87846.1"/>
    </source>
</evidence>
<reference evidence="7 8" key="1">
    <citation type="submission" date="2021-07" db="EMBL/GenBank/DDBJ databases">
        <title>Genome data of Colletotrichum spaethianum.</title>
        <authorList>
            <person name="Utami Y.D."/>
            <person name="Hiruma K."/>
        </authorList>
    </citation>
    <scope>NUCLEOTIDE SEQUENCE [LARGE SCALE GENOMIC DNA]</scope>
    <source>
        <strain evidence="7 8">MAFF 242679</strain>
    </source>
</reference>
<dbReference type="GO" id="GO:0016705">
    <property type="term" value="F:oxidoreductase activity, acting on paired donors, with incorporation or reduction of molecular oxygen"/>
    <property type="evidence" value="ECO:0007669"/>
    <property type="project" value="InterPro"/>
</dbReference>
<keyword evidence="3 5" id="KW-0479">Metal-binding</keyword>
<dbReference type="GO" id="GO:0004497">
    <property type="term" value="F:monooxygenase activity"/>
    <property type="evidence" value="ECO:0007669"/>
    <property type="project" value="UniProtKB-KW"/>
</dbReference>
<dbReference type="PROSITE" id="PS00086">
    <property type="entry name" value="CYTOCHROME_P450"/>
    <property type="match status" value="1"/>
</dbReference>
<evidence type="ECO:0000256" key="4">
    <source>
        <dbReference type="ARBA" id="ARBA00023004"/>
    </source>
</evidence>
<dbReference type="Pfam" id="PF00067">
    <property type="entry name" value="p450"/>
    <property type="match status" value="1"/>
</dbReference>
<comment type="caution">
    <text evidence="7">The sequence shown here is derived from an EMBL/GenBank/DDBJ whole genome shotgun (WGS) entry which is preliminary data.</text>
</comment>
<comment type="cofactor">
    <cofactor evidence="1 5">
        <name>heme</name>
        <dbReference type="ChEBI" id="CHEBI:30413"/>
    </cofactor>
</comment>